<keyword evidence="8 15" id="KW-0418">Kinase</keyword>
<dbReference type="InterPro" id="IPR001789">
    <property type="entry name" value="Sig_transdc_resp-reg_receiver"/>
</dbReference>
<comment type="caution">
    <text evidence="15">The sequence shown here is derived from an EMBL/GenBank/DDBJ whole genome shotgun (WGS) entry which is preliminary data.</text>
</comment>
<dbReference type="PANTHER" id="PTHR43047:SF72">
    <property type="entry name" value="OSMOSENSING HISTIDINE PROTEIN KINASE SLN1"/>
    <property type="match status" value="1"/>
</dbReference>
<keyword evidence="6" id="KW-0808">Transferase</keyword>
<dbReference type="PANTHER" id="PTHR43047">
    <property type="entry name" value="TWO-COMPONENT HISTIDINE PROTEIN KINASE"/>
    <property type="match status" value="1"/>
</dbReference>
<dbReference type="PRINTS" id="PR00344">
    <property type="entry name" value="BCTRLSENSOR"/>
</dbReference>
<reference evidence="15 16" key="1">
    <citation type="journal article" date="2014" name="Antonie Van Leeuwenhoek">
        <title>Fictibacillus enclensis sp. nov., isolated from marine sediment.</title>
        <authorList>
            <person name="Dastager S.G."/>
            <person name="Mawlankar R."/>
            <person name="Srinivasan K."/>
            <person name="Tang S.K."/>
            <person name="Lee J.C."/>
            <person name="Ramana V.V."/>
            <person name="Shouche Y.S."/>
        </authorList>
    </citation>
    <scope>NUCLEOTIDE SEQUENCE [LARGE SCALE GENOMIC DNA]</scope>
    <source>
        <strain evidence="15 16">NIO-1003</strain>
    </source>
</reference>
<dbReference type="Pfam" id="PF13407">
    <property type="entry name" value="Peripla_BP_4"/>
    <property type="match status" value="1"/>
</dbReference>
<evidence type="ECO:0000256" key="10">
    <source>
        <dbReference type="ARBA" id="ARBA00023012"/>
    </source>
</evidence>
<keyword evidence="5 12" id="KW-0597">Phosphoprotein</keyword>
<proteinExistence type="predicted"/>
<dbReference type="SUPFAM" id="SSF55874">
    <property type="entry name" value="ATPase domain of HSP90 chaperone/DNA topoisomerase II/histidine kinase"/>
    <property type="match status" value="1"/>
</dbReference>
<sequence length="825" mass="92080">MIFTFLKRNQQFVYSYSHGPLLDQIHGGQEITGKTVFDMYKDAPDLAHVIHEYYEMAWNGEYVEYEIHYRDKEYLTSLRPVAHQGTVSQVVGICTDITLQKEQERKLAHAMARSDFLSKMSHELRTPLNGILGFAQLLELEEDLTDTQYDFVQEILNGGRHLLELVNEVLDLSRIETGNLKIAITEVELLTVLQECVKIVKPMAKKKNITIDVQRDHSNATMRVLADPVRLKQIFLNLLNNAIKYNREFGKVYLYCHQEGDHQVIQVEDTGVGFSASEYNKVFVPFYRIEGSKEEGTGIGLSLVKQLVNLMDGKISVTSTKGKGSNFKVTLPVPPNLKTGVRWGENVEPDGTDMEKTDVYRLLYIEDNESNIHLVQKILNPQPAYNLLVARTAKEGLSLLAQEKVDLILLDINLPDMDGYEMIDIIRASDAAKDAAVIAVSSMAASGNIQQALDRGFDHYVTKPINVKGFLNVINDVLNNTIHQNIPDARIYSTGPHGEQAVSAKTLQLSLEDLKKINEKKYRAAISMHYAGNDWARTQVEGLTVTFERMGIEVIAVTNAEFNWEKQVADIDEIVAKKPDILVSIPVDSIKTAKAYQKAAQSGIKLIFMENTPEGLKHGEDYVSIVSADHYGNGEESAHIMGEQLKGRGSIGVIYYEGDFFSTRQRTTAFEKTIKEHYPGIRIVERVGIKGPDGGEEATAGLLDRHPDLNGLFVVWDIPAEGAMTAARKAGRDDLVITTTDLGIHVALDMARDGLIKGLGAQLPYQQGVAEAILAGYALLGRQAPPYVAVPALKVTQRNMLEAWKLVYNMEVPERIQNALQEKGR</sequence>
<name>A0A0V8J591_9BACL</name>
<dbReference type="InterPro" id="IPR005467">
    <property type="entry name" value="His_kinase_dom"/>
</dbReference>
<evidence type="ECO:0000256" key="1">
    <source>
        <dbReference type="ARBA" id="ARBA00000085"/>
    </source>
</evidence>
<dbReference type="InterPro" id="IPR004358">
    <property type="entry name" value="Sig_transdc_His_kin-like_C"/>
</dbReference>
<organism evidence="15 16">
    <name type="scientific">Fictibacillus enclensis</name>
    <dbReference type="NCBI Taxonomy" id="1017270"/>
    <lineage>
        <taxon>Bacteria</taxon>
        <taxon>Bacillati</taxon>
        <taxon>Bacillota</taxon>
        <taxon>Bacilli</taxon>
        <taxon>Bacillales</taxon>
        <taxon>Fictibacillaceae</taxon>
        <taxon>Fictibacillus</taxon>
    </lineage>
</organism>
<protein>
    <recommendedName>
        <fullName evidence="3">histidine kinase</fullName>
        <ecNumber evidence="3">2.7.13.3</ecNumber>
    </recommendedName>
</protein>
<feature type="domain" description="Histidine kinase" evidence="13">
    <location>
        <begin position="119"/>
        <end position="335"/>
    </location>
</feature>
<dbReference type="EMBL" id="LNQN01000005">
    <property type="protein sequence ID" value="KSU82182.1"/>
    <property type="molecule type" value="Genomic_DNA"/>
</dbReference>
<dbReference type="InterPro" id="IPR036097">
    <property type="entry name" value="HisK_dim/P_sf"/>
</dbReference>
<feature type="modified residue" description="4-aspartylphosphate" evidence="12">
    <location>
        <position position="411"/>
    </location>
</feature>
<dbReference type="SMART" id="SM00388">
    <property type="entry name" value="HisKA"/>
    <property type="match status" value="1"/>
</dbReference>
<evidence type="ECO:0000256" key="7">
    <source>
        <dbReference type="ARBA" id="ARBA00022741"/>
    </source>
</evidence>
<evidence type="ECO:0000259" key="14">
    <source>
        <dbReference type="PROSITE" id="PS50110"/>
    </source>
</evidence>
<accession>A0A0V8J591</accession>
<dbReference type="EC" id="2.7.13.3" evidence="3"/>
<dbReference type="SUPFAM" id="SSF55785">
    <property type="entry name" value="PYP-like sensor domain (PAS domain)"/>
    <property type="match status" value="1"/>
</dbReference>
<dbReference type="OrthoDB" id="9790669at2"/>
<dbReference type="GO" id="GO:0009927">
    <property type="term" value="F:histidine phosphotransfer kinase activity"/>
    <property type="evidence" value="ECO:0007669"/>
    <property type="project" value="TreeGrafter"/>
</dbReference>
<keyword evidence="11" id="KW-0472">Membrane</keyword>
<comment type="catalytic activity">
    <reaction evidence="1">
        <text>ATP + protein L-histidine = ADP + protein N-phospho-L-histidine.</text>
        <dbReference type="EC" id="2.7.13.3"/>
    </reaction>
</comment>
<keyword evidence="10" id="KW-0902">Two-component regulatory system</keyword>
<gene>
    <name evidence="15" type="ORF">AS030_17895</name>
</gene>
<feature type="domain" description="Response regulatory" evidence="14">
    <location>
        <begin position="361"/>
        <end position="478"/>
    </location>
</feature>
<dbReference type="InterPro" id="IPR035965">
    <property type="entry name" value="PAS-like_dom_sf"/>
</dbReference>
<evidence type="ECO:0000256" key="12">
    <source>
        <dbReference type="PROSITE-ProRule" id="PRU00169"/>
    </source>
</evidence>
<evidence type="ECO:0000256" key="9">
    <source>
        <dbReference type="ARBA" id="ARBA00022840"/>
    </source>
</evidence>
<evidence type="ECO:0000259" key="13">
    <source>
        <dbReference type="PROSITE" id="PS50109"/>
    </source>
</evidence>
<evidence type="ECO:0000256" key="11">
    <source>
        <dbReference type="ARBA" id="ARBA00023136"/>
    </source>
</evidence>
<dbReference type="PROSITE" id="PS50110">
    <property type="entry name" value="RESPONSE_REGULATORY"/>
    <property type="match status" value="1"/>
</dbReference>
<dbReference type="InterPro" id="IPR025997">
    <property type="entry name" value="SBP_2_dom"/>
</dbReference>
<dbReference type="CDD" id="cd00082">
    <property type="entry name" value="HisKA"/>
    <property type="match status" value="1"/>
</dbReference>
<evidence type="ECO:0000313" key="16">
    <source>
        <dbReference type="Proteomes" id="UP000054099"/>
    </source>
</evidence>
<evidence type="ECO:0000256" key="8">
    <source>
        <dbReference type="ARBA" id="ARBA00022777"/>
    </source>
</evidence>
<dbReference type="PROSITE" id="PS50109">
    <property type="entry name" value="HIS_KIN"/>
    <property type="match status" value="1"/>
</dbReference>
<dbReference type="Pfam" id="PF00072">
    <property type="entry name" value="Response_reg"/>
    <property type="match status" value="1"/>
</dbReference>
<dbReference type="GO" id="GO:0000155">
    <property type="term" value="F:phosphorelay sensor kinase activity"/>
    <property type="evidence" value="ECO:0007669"/>
    <property type="project" value="InterPro"/>
</dbReference>
<dbReference type="SUPFAM" id="SSF52172">
    <property type="entry name" value="CheY-like"/>
    <property type="match status" value="1"/>
</dbReference>
<keyword evidence="7" id="KW-0547">Nucleotide-binding</keyword>
<evidence type="ECO:0000313" key="15">
    <source>
        <dbReference type="EMBL" id="KSU82182.1"/>
    </source>
</evidence>
<dbReference type="InterPro" id="IPR028082">
    <property type="entry name" value="Peripla_BP_I"/>
</dbReference>
<keyword evidence="9" id="KW-0067">ATP-binding</keyword>
<dbReference type="InterPro" id="IPR036890">
    <property type="entry name" value="HATPase_C_sf"/>
</dbReference>
<evidence type="ECO:0000256" key="2">
    <source>
        <dbReference type="ARBA" id="ARBA00004236"/>
    </source>
</evidence>
<dbReference type="FunFam" id="3.30.565.10:FF:000023">
    <property type="entry name" value="PAS domain-containing sensor histidine kinase"/>
    <property type="match status" value="1"/>
</dbReference>
<evidence type="ECO:0000256" key="5">
    <source>
        <dbReference type="ARBA" id="ARBA00022553"/>
    </source>
</evidence>
<dbReference type="CDD" id="cd06316">
    <property type="entry name" value="PBP1_ABC_sugar_binding-like"/>
    <property type="match status" value="1"/>
</dbReference>
<dbReference type="SMART" id="SM00448">
    <property type="entry name" value="REC"/>
    <property type="match status" value="1"/>
</dbReference>
<dbReference type="SUPFAM" id="SSF53822">
    <property type="entry name" value="Periplasmic binding protein-like I"/>
    <property type="match status" value="1"/>
</dbReference>
<dbReference type="InterPro" id="IPR003661">
    <property type="entry name" value="HisK_dim/P_dom"/>
</dbReference>
<evidence type="ECO:0000256" key="3">
    <source>
        <dbReference type="ARBA" id="ARBA00012438"/>
    </source>
</evidence>
<dbReference type="SMART" id="SM00387">
    <property type="entry name" value="HATPase_c"/>
    <property type="match status" value="1"/>
</dbReference>
<dbReference type="Proteomes" id="UP000054099">
    <property type="component" value="Unassembled WGS sequence"/>
</dbReference>
<dbReference type="Gene3D" id="3.30.450.20">
    <property type="entry name" value="PAS domain"/>
    <property type="match status" value="1"/>
</dbReference>
<comment type="subcellular location">
    <subcellularLocation>
        <location evidence="2">Cell membrane</location>
    </subcellularLocation>
</comment>
<dbReference type="Gene3D" id="3.40.50.2300">
    <property type="match status" value="3"/>
</dbReference>
<keyword evidence="16" id="KW-1185">Reference proteome</keyword>
<dbReference type="Gene3D" id="1.10.287.130">
    <property type="match status" value="1"/>
</dbReference>
<evidence type="ECO:0000256" key="6">
    <source>
        <dbReference type="ARBA" id="ARBA00022679"/>
    </source>
</evidence>
<dbReference type="SUPFAM" id="SSF47384">
    <property type="entry name" value="Homodimeric domain of signal transducing histidine kinase"/>
    <property type="match status" value="1"/>
</dbReference>
<dbReference type="InterPro" id="IPR003594">
    <property type="entry name" value="HATPase_dom"/>
</dbReference>
<dbReference type="AlphaFoldDB" id="A0A0V8J591"/>
<dbReference type="Pfam" id="PF02518">
    <property type="entry name" value="HATPase_c"/>
    <property type="match status" value="1"/>
</dbReference>
<dbReference type="InterPro" id="IPR011006">
    <property type="entry name" value="CheY-like_superfamily"/>
</dbReference>
<dbReference type="Pfam" id="PF00512">
    <property type="entry name" value="HisKA"/>
    <property type="match status" value="1"/>
</dbReference>
<keyword evidence="4" id="KW-1003">Cell membrane</keyword>
<dbReference type="GO" id="GO:0005886">
    <property type="term" value="C:plasma membrane"/>
    <property type="evidence" value="ECO:0007669"/>
    <property type="project" value="UniProtKB-SubCell"/>
</dbReference>
<evidence type="ECO:0000256" key="4">
    <source>
        <dbReference type="ARBA" id="ARBA00022475"/>
    </source>
</evidence>
<dbReference type="Gene3D" id="3.30.565.10">
    <property type="entry name" value="Histidine kinase-like ATPase, C-terminal domain"/>
    <property type="match status" value="1"/>
</dbReference>
<dbReference type="GO" id="GO:0005524">
    <property type="term" value="F:ATP binding"/>
    <property type="evidence" value="ECO:0007669"/>
    <property type="project" value="UniProtKB-KW"/>
</dbReference>